<feature type="region of interest" description="Disordered" evidence="4">
    <location>
        <begin position="1"/>
        <end position="34"/>
    </location>
</feature>
<feature type="domain" description="Cytochrome c" evidence="6">
    <location>
        <begin position="67"/>
        <end position="146"/>
    </location>
</feature>
<evidence type="ECO:0000259" key="6">
    <source>
        <dbReference type="PROSITE" id="PS51007"/>
    </source>
</evidence>
<reference evidence="8" key="1">
    <citation type="journal article" date="2019" name="Int. J. Syst. Evol. Microbiol.">
        <title>The Global Catalogue of Microorganisms (GCM) 10K type strain sequencing project: providing services to taxonomists for standard genome sequencing and annotation.</title>
        <authorList>
            <consortium name="The Broad Institute Genomics Platform"/>
            <consortium name="The Broad Institute Genome Sequencing Center for Infectious Disease"/>
            <person name="Wu L."/>
            <person name="Ma J."/>
        </authorList>
    </citation>
    <scope>NUCLEOTIDE SEQUENCE [LARGE SCALE GENOMIC DNA]</scope>
    <source>
        <strain evidence="8">CGMCC 1.16855</strain>
    </source>
</reference>
<sequence length="149" mass="15837">MIQITEAAPGQAHPFDTVPSGGGPPWPISQSNPAERESRRLGLIAGLVVAALAISILAYNNLRGGQAEAARGRWTADNRCGGCHDVAETAQPTRRSGTPSFVLLAQGRLSRESIEAFLQRPHAAMPPFTLSAEERHNLAAYMASLAPSR</sequence>
<evidence type="ECO:0000256" key="5">
    <source>
        <dbReference type="SAM" id="Phobius"/>
    </source>
</evidence>
<keyword evidence="8" id="KW-1185">Reference proteome</keyword>
<proteinExistence type="predicted"/>
<evidence type="ECO:0000256" key="3">
    <source>
        <dbReference type="PROSITE-ProRule" id="PRU00433"/>
    </source>
</evidence>
<organism evidence="7 8">
    <name type="scientific">Falsiroseomonas tokyonensis</name>
    <dbReference type="NCBI Taxonomy" id="430521"/>
    <lineage>
        <taxon>Bacteria</taxon>
        <taxon>Pseudomonadati</taxon>
        <taxon>Pseudomonadota</taxon>
        <taxon>Alphaproteobacteria</taxon>
        <taxon>Acetobacterales</taxon>
        <taxon>Roseomonadaceae</taxon>
        <taxon>Falsiroseomonas</taxon>
    </lineage>
</organism>
<keyword evidence="5" id="KW-1133">Transmembrane helix</keyword>
<accession>A0ABV7C261</accession>
<dbReference type="InterPro" id="IPR009056">
    <property type="entry name" value="Cyt_c-like_dom"/>
</dbReference>
<evidence type="ECO:0000313" key="7">
    <source>
        <dbReference type="EMBL" id="MFC3003424.1"/>
    </source>
</evidence>
<feature type="transmembrane region" description="Helical" evidence="5">
    <location>
        <begin position="41"/>
        <end position="62"/>
    </location>
</feature>
<keyword evidence="2 3" id="KW-0408">Iron</keyword>
<protein>
    <submittedName>
        <fullName evidence="7">C-type cytochrome</fullName>
    </submittedName>
</protein>
<dbReference type="Proteomes" id="UP001595420">
    <property type="component" value="Unassembled WGS sequence"/>
</dbReference>
<evidence type="ECO:0000256" key="2">
    <source>
        <dbReference type="ARBA" id="ARBA00023004"/>
    </source>
</evidence>
<keyword evidence="5" id="KW-0812">Transmembrane</keyword>
<evidence type="ECO:0000256" key="1">
    <source>
        <dbReference type="ARBA" id="ARBA00022723"/>
    </source>
</evidence>
<evidence type="ECO:0000313" key="8">
    <source>
        <dbReference type="Proteomes" id="UP001595420"/>
    </source>
</evidence>
<keyword evidence="3" id="KW-0349">Heme</keyword>
<keyword evidence="5" id="KW-0472">Membrane</keyword>
<comment type="caution">
    <text evidence="7">The sequence shown here is derived from an EMBL/GenBank/DDBJ whole genome shotgun (WGS) entry which is preliminary data.</text>
</comment>
<evidence type="ECO:0000256" key="4">
    <source>
        <dbReference type="SAM" id="MobiDB-lite"/>
    </source>
</evidence>
<dbReference type="RefSeq" id="WP_216839873.1">
    <property type="nucleotide sequence ID" value="NZ_JAFNJS010000011.1"/>
</dbReference>
<gene>
    <name evidence="7" type="ORF">ACFOD3_26250</name>
</gene>
<dbReference type="EMBL" id="JBHRSB010000011">
    <property type="protein sequence ID" value="MFC3003424.1"/>
    <property type="molecule type" value="Genomic_DNA"/>
</dbReference>
<keyword evidence="1 3" id="KW-0479">Metal-binding</keyword>
<dbReference type="Pfam" id="PF13442">
    <property type="entry name" value="Cytochrome_CBB3"/>
    <property type="match status" value="1"/>
</dbReference>
<dbReference type="PROSITE" id="PS51007">
    <property type="entry name" value="CYTC"/>
    <property type="match status" value="1"/>
</dbReference>
<name>A0ABV7C261_9PROT</name>